<reference evidence="2" key="1">
    <citation type="submission" date="2021-07" db="EMBL/GenBank/DDBJ databases">
        <title>Elsinoe batatas strain:CRI-CJ2 Genome sequencing and assembly.</title>
        <authorList>
            <person name="Huang L."/>
        </authorList>
    </citation>
    <scope>NUCLEOTIDE SEQUENCE</scope>
    <source>
        <strain evidence="2">CRI-CJ2</strain>
    </source>
</reference>
<evidence type="ECO:0000313" key="2">
    <source>
        <dbReference type="EMBL" id="KAG8631314.1"/>
    </source>
</evidence>
<comment type="caution">
    <text evidence="2">The sequence shown here is derived from an EMBL/GenBank/DDBJ whole genome shotgun (WGS) entry which is preliminary data.</text>
</comment>
<feature type="chain" id="PRO_5035468106" evidence="1">
    <location>
        <begin position="18"/>
        <end position="59"/>
    </location>
</feature>
<accession>A0A8K0LA49</accession>
<keyword evidence="1" id="KW-0732">Signal</keyword>
<sequence>MISLLSLVFSFFGCSIGIHWSVGTLVQGITAWEHHSGTPPEWVKGCSGHVSTAVRQWKY</sequence>
<dbReference type="EMBL" id="JAESVG020000001">
    <property type="protein sequence ID" value="KAG8631314.1"/>
    <property type="molecule type" value="Genomic_DNA"/>
</dbReference>
<name>A0A8K0LA49_9PEZI</name>
<proteinExistence type="predicted"/>
<evidence type="ECO:0000313" key="3">
    <source>
        <dbReference type="Proteomes" id="UP000809789"/>
    </source>
</evidence>
<organism evidence="2 3">
    <name type="scientific">Elsinoe batatas</name>
    <dbReference type="NCBI Taxonomy" id="2601811"/>
    <lineage>
        <taxon>Eukaryota</taxon>
        <taxon>Fungi</taxon>
        <taxon>Dikarya</taxon>
        <taxon>Ascomycota</taxon>
        <taxon>Pezizomycotina</taxon>
        <taxon>Dothideomycetes</taxon>
        <taxon>Dothideomycetidae</taxon>
        <taxon>Myriangiales</taxon>
        <taxon>Elsinoaceae</taxon>
        <taxon>Elsinoe</taxon>
    </lineage>
</organism>
<dbReference type="AlphaFoldDB" id="A0A8K0LA49"/>
<keyword evidence="3" id="KW-1185">Reference proteome</keyword>
<gene>
    <name evidence="2" type="ORF">KVT40_000454</name>
</gene>
<feature type="signal peptide" evidence="1">
    <location>
        <begin position="1"/>
        <end position="17"/>
    </location>
</feature>
<protein>
    <submittedName>
        <fullName evidence="2">Uncharacterized protein</fullName>
    </submittedName>
</protein>
<dbReference type="Proteomes" id="UP000809789">
    <property type="component" value="Unassembled WGS sequence"/>
</dbReference>
<evidence type="ECO:0000256" key="1">
    <source>
        <dbReference type="SAM" id="SignalP"/>
    </source>
</evidence>